<dbReference type="PANTHER" id="PTHR33137:SF4">
    <property type="entry name" value="MEDIATOR OF RNA POLYMERASE II TRANSCRIPTION SUBUNIT 15A-RELATED"/>
    <property type="match status" value="1"/>
</dbReference>
<evidence type="ECO:0000256" key="1">
    <source>
        <dbReference type="SAM" id="MobiDB-lite"/>
    </source>
</evidence>
<dbReference type="GO" id="GO:0003713">
    <property type="term" value="F:transcription coactivator activity"/>
    <property type="evidence" value="ECO:0007669"/>
    <property type="project" value="InterPro"/>
</dbReference>
<dbReference type="EMBL" id="JAMYWD010000009">
    <property type="protein sequence ID" value="KAJ4961003.1"/>
    <property type="molecule type" value="Genomic_DNA"/>
</dbReference>
<evidence type="ECO:0000313" key="2">
    <source>
        <dbReference type="EMBL" id="KAJ4961003.1"/>
    </source>
</evidence>
<dbReference type="InterPro" id="IPR044661">
    <property type="entry name" value="MED15a/b/c-like"/>
</dbReference>
<feature type="region of interest" description="Disordered" evidence="1">
    <location>
        <begin position="32"/>
        <end position="61"/>
    </location>
</feature>
<name>A0A9Q0H7I2_9MAGN</name>
<evidence type="ECO:0000313" key="3">
    <source>
        <dbReference type="Proteomes" id="UP001141806"/>
    </source>
</evidence>
<gene>
    <name evidence="2" type="ORF">NE237_020913</name>
</gene>
<proteinExistence type="predicted"/>
<accession>A0A9Q0H7I2</accession>
<organism evidence="2 3">
    <name type="scientific">Protea cynaroides</name>
    <dbReference type="NCBI Taxonomy" id="273540"/>
    <lineage>
        <taxon>Eukaryota</taxon>
        <taxon>Viridiplantae</taxon>
        <taxon>Streptophyta</taxon>
        <taxon>Embryophyta</taxon>
        <taxon>Tracheophyta</taxon>
        <taxon>Spermatophyta</taxon>
        <taxon>Magnoliopsida</taxon>
        <taxon>Proteales</taxon>
        <taxon>Proteaceae</taxon>
        <taxon>Protea</taxon>
    </lineage>
</organism>
<dbReference type="PANTHER" id="PTHR33137">
    <property type="entry name" value="MEDIATOR OF RNA POLYMERASE II TRANSCRIPTION SUBUNIT 15A-RELATED"/>
    <property type="match status" value="1"/>
</dbReference>
<dbReference type="GO" id="GO:0031490">
    <property type="term" value="F:chromatin DNA binding"/>
    <property type="evidence" value="ECO:0007669"/>
    <property type="project" value="InterPro"/>
</dbReference>
<keyword evidence="3" id="KW-1185">Reference proteome</keyword>
<protein>
    <submittedName>
        <fullName evidence="2">Uncharacterized protein</fullName>
    </submittedName>
</protein>
<dbReference type="OrthoDB" id="785129at2759"/>
<reference evidence="2" key="1">
    <citation type="journal article" date="2023" name="Plant J.">
        <title>The genome of the king protea, Protea cynaroides.</title>
        <authorList>
            <person name="Chang J."/>
            <person name="Duong T.A."/>
            <person name="Schoeman C."/>
            <person name="Ma X."/>
            <person name="Roodt D."/>
            <person name="Barker N."/>
            <person name="Li Z."/>
            <person name="Van de Peer Y."/>
            <person name="Mizrachi E."/>
        </authorList>
    </citation>
    <scope>NUCLEOTIDE SEQUENCE</scope>
    <source>
        <tissue evidence="2">Young leaves</tissue>
    </source>
</reference>
<sequence length="436" mass="47584">MMQTQQLKHLQQCQMHSQLMQHQILFQRHQQQQQQQQHQQHPQLQQQLQQQKQQQSAPLQAHQIPQLHQLNEFNDLKVRKGMVVKQGIFPQHYSAGQRSAYHHQQLKTGASFPITSHQLLQAASPQISLHSSPQIDQQSLLTSLSKAEMPLQSRNSLFIIPSPSPPMVPSPMPGDAEKQPSGVSVLSNVANIGHQQSQSLAIGTPGISVSPLLAEFTSPDGNQVTASAIVSGKSNVTEQPMERVMKVDGSFHPSRLLVKSLSSKALSASVGDIWQVVMNDRIAGSAPVNGSRAAVGVDLVGMTKCHLQARNFISQHGSATAKKMRCDTSAMHLTATSRIKKPRVEANHALLKEIRKINLQLIDTVVDVSSEDIDPTAAAAEVAAAEVGEGTIVKCSFSAVTQSKFEVAVYFSTNVPISAFKVACPCKLSKIVPLYF</sequence>
<comment type="caution">
    <text evidence="2">The sequence shown here is derived from an EMBL/GenBank/DDBJ whole genome shotgun (WGS) entry which is preliminary data.</text>
</comment>
<dbReference type="Proteomes" id="UP001141806">
    <property type="component" value="Unassembled WGS sequence"/>
</dbReference>
<dbReference type="AlphaFoldDB" id="A0A9Q0H7I2"/>